<reference evidence="7" key="1">
    <citation type="journal article" date="2012" name="PLoS ONE">
        <title>Comparative analysis of genome sequences covering the seven cronobacter species.</title>
        <authorList>
            <person name="Joseph S."/>
            <person name="Desai P."/>
            <person name="Ji Y."/>
            <person name="Cummings C.A."/>
            <person name="Shih R."/>
            <person name="Degoricija L."/>
            <person name="Rico A."/>
            <person name="Brzoska P."/>
            <person name="Hamby S.E."/>
            <person name="Masood N."/>
            <person name="Hariri S."/>
            <person name="Sonbol H."/>
            <person name="Chuzhanova N."/>
            <person name="McClelland M."/>
            <person name="Furtado M.R."/>
            <person name="Forsythe S.J."/>
        </authorList>
    </citation>
    <scope>NUCLEOTIDE SEQUENCE [LARGE SCALE GENOMIC DNA]</scope>
    <source>
        <strain evidence="7">1210</strain>
    </source>
</reference>
<dbReference type="Pfam" id="PF01895">
    <property type="entry name" value="PhoU"/>
    <property type="match status" value="2"/>
</dbReference>
<dbReference type="Gene3D" id="1.20.58.220">
    <property type="entry name" value="Phosphate transport system protein phou homolog 2, domain 2"/>
    <property type="match status" value="2"/>
</dbReference>
<dbReference type="Gene3D" id="2.60.40.10">
    <property type="entry name" value="Immunoglobulins"/>
    <property type="match status" value="1"/>
</dbReference>
<keyword evidence="6" id="KW-0378">Hydrolase</keyword>
<dbReference type="InterPro" id="IPR026022">
    <property type="entry name" value="PhoU_dom"/>
</dbReference>
<comment type="caution">
    <text evidence="6">The sequence shown here is derived from an EMBL/GenBank/DDBJ whole genome shotgun (WGS) entry which is preliminary data.</text>
</comment>
<feature type="domain" description="PhoU" evidence="4">
    <location>
        <begin position="129"/>
        <end position="213"/>
    </location>
</feature>
<evidence type="ECO:0000256" key="2">
    <source>
        <dbReference type="ARBA" id="ARBA00017264"/>
    </source>
</evidence>
<gene>
    <name evidence="6" type="ORF">BN134_4306</name>
</gene>
<proteinExistence type="inferred from homology"/>
<dbReference type="EMBL" id="CAKZ01000209">
    <property type="protein sequence ID" value="CCJ83530.1"/>
    <property type="molecule type" value="Genomic_DNA"/>
</dbReference>
<feature type="domain" description="Glycoside hydrolase family 13 N-terminal" evidence="5">
    <location>
        <begin position="323"/>
        <end position="386"/>
    </location>
</feature>
<dbReference type="Pfam" id="PF02922">
    <property type="entry name" value="CBM_48"/>
    <property type="match status" value="1"/>
</dbReference>
<evidence type="ECO:0000259" key="4">
    <source>
        <dbReference type="Pfam" id="PF01895"/>
    </source>
</evidence>
<dbReference type="InterPro" id="IPR029058">
    <property type="entry name" value="AB_hydrolase_fold"/>
</dbReference>
<evidence type="ECO:0000256" key="3">
    <source>
        <dbReference type="ARBA" id="ARBA00022592"/>
    </source>
</evidence>
<dbReference type="Gene3D" id="3.40.50.1820">
    <property type="entry name" value="alpha/beta hydrolase"/>
    <property type="match status" value="1"/>
</dbReference>
<feature type="domain" description="PhoU" evidence="4">
    <location>
        <begin position="26"/>
        <end position="112"/>
    </location>
</feature>
<dbReference type="SUPFAM" id="SSF53474">
    <property type="entry name" value="alpha/beta-Hydrolases"/>
    <property type="match status" value="1"/>
</dbReference>
<evidence type="ECO:0000256" key="1">
    <source>
        <dbReference type="ARBA" id="ARBA00008107"/>
    </source>
</evidence>
<dbReference type="PANTHER" id="PTHR42930">
    <property type="entry name" value="PHOSPHATE-SPECIFIC TRANSPORT SYSTEM ACCESSORY PROTEIN PHOU"/>
    <property type="match status" value="1"/>
</dbReference>
<dbReference type="InterPro" id="IPR038078">
    <property type="entry name" value="PhoU-like_sf"/>
</dbReference>
<protein>
    <recommendedName>
        <fullName evidence="2">Phosphate-specific transport system accessory protein PhoU</fullName>
    </recommendedName>
</protein>
<evidence type="ECO:0000313" key="6">
    <source>
        <dbReference type="EMBL" id="CCJ83530.1"/>
    </source>
</evidence>
<dbReference type="SUPFAM" id="SSF81296">
    <property type="entry name" value="E set domains"/>
    <property type="match status" value="1"/>
</dbReference>
<accession>A0ABM9QD73</accession>
<evidence type="ECO:0000259" key="5">
    <source>
        <dbReference type="Pfam" id="PF02922"/>
    </source>
</evidence>
<dbReference type="NCBIfam" id="NF008332">
    <property type="entry name" value="PRK11115.1"/>
    <property type="match status" value="1"/>
</dbReference>
<dbReference type="InterPro" id="IPR028366">
    <property type="entry name" value="PhoU"/>
</dbReference>
<organism evidence="6 7">
    <name type="scientific">Cronobacter dublinensis 1210</name>
    <dbReference type="NCBI Taxonomy" id="1208656"/>
    <lineage>
        <taxon>Bacteria</taxon>
        <taxon>Pseudomonadati</taxon>
        <taxon>Pseudomonadota</taxon>
        <taxon>Gammaproteobacteria</taxon>
        <taxon>Enterobacterales</taxon>
        <taxon>Enterobacteriaceae</taxon>
        <taxon>Cronobacter</taxon>
    </lineage>
</organism>
<keyword evidence="3" id="KW-0813">Transport</keyword>
<dbReference type="InterPro" id="IPR014756">
    <property type="entry name" value="Ig_E-set"/>
</dbReference>
<keyword evidence="7" id="KW-1185">Reference proteome</keyword>
<dbReference type="InterPro" id="IPR000801">
    <property type="entry name" value="Esterase-like"/>
</dbReference>
<dbReference type="Pfam" id="PF00756">
    <property type="entry name" value="Esterase"/>
    <property type="match status" value="1"/>
</dbReference>
<keyword evidence="3" id="KW-0592">Phosphate transport</keyword>
<comment type="similarity">
    <text evidence="1">Belongs to the PhoU family.</text>
</comment>
<dbReference type="InterPro" id="IPR013783">
    <property type="entry name" value="Ig-like_fold"/>
</dbReference>
<dbReference type="CDD" id="cd11294">
    <property type="entry name" value="E_set_Esterase_like_N"/>
    <property type="match status" value="1"/>
</dbReference>
<keyword evidence="6" id="KW-0326">Glycosidase</keyword>
<dbReference type="InterPro" id="IPR004193">
    <property type="entry name" value="Glyco_hydro_13_N"/>
</dbReference>
<evidence type="ECO:0000313" key="7">
    <source>
        <dbReference type="Proteomes" id="UP000009342"/>
    </source>
</evidence>
<sequence length="668" mass="74794">MDNLNLNKHISGQFNAELEYIRTQVMTMGGLVEQQLSDAITAMHNQDSELAKRVIDGDKKVNMMEVAIDEACVRIIAKRQPTASDLRLVMAIIKTIAELERIGDVADKICRTALEKFSQQHQPLLVSLESLGRHTVQMLHDVLDAFARMDLDEAVRIYREDKKVDQEYEGIVRQLMTYMMEDSRTIPSVLTALFCARSIERIGDRCQNICEYIFYFVKGQDFRHVGGDELDKLLAGERSERISLSPSPRARAFLGRMSPLLRILLNTIRGYRARYKKDKSVKLPSRTALAALLGCASLPAFSALPLATPDPSIPVSHYITQVNPDKSITFRLFAPEAQRVAVVIGATADSQVSHEMRKEANGVWSWKSAPLTPDLHEYFFNVDGFRSIDTGNPYVKPQRQPNTSLILVPGSIIDDRAVPHGEMRTLTYHSGALKSERRVYVWTPPGYSHDSEPLPVLYFYHGFGDTGLSAVTQGRIPQMMDNLLAEGKIKPMLVVIPDTETDIADAVPENFPPAERRKDFYPRNARAADKELMNDIIPLIGQRFNVRQDAQGRALAGLSQGGYQALVSGMTHLQSFGWLASLSGVTTATVPNDDVTKQLSRADDVNSQLRNFTLVVGDKDSVTGRDIAGLKTELERDGVKFDYHVYPGLGHEMAVWRPAYAEWVQKIF</sequence>
<dbReference type="Proteomes" id="UP000009342">
    <property type="component" value="Unassembled WGS sequence"/>
</dbReference>
<dbReference type="SUPFAM" id="SSF109755">
    <property type="entry name" value="PhoU-like"/>
    <property type="match status" value="1"/>
</dbReference>
<dbReference type="NCBIfam" id="TIGR02135">
    <property type="entry name" value="phoU_full"/>
    <property type="match status" value="1"/>
</dbReference>
<name>A0ABM9QD73_9ENTR</name>
<dbReference type="PANTHER" id="PTHR42930:SF3">
    <property type="entry name" value="PHOSPHATE-SPECIFIC TRANSPORT SYSTEM ACCESSORY PROTEIN PHOU"/>
    <property type="match status" value="1"/>
</dbReference>
<dbReference type="GO" id="GO:0031176">
    <property type="term" value="F:endo-1,4-beta-xylanase activity"/>
    <property type="evidence" value="ECO:0007669"/>
    <property type="project" value="UniProtKB-EC"/>
</dbReference>